<dbReference type="InterPro" id="IPR043148">
    <property type="entry name" value="TagF_C"/>
</dbReference>
<reference evidence="1 2" key="1">
    <citation type="submission" date="2016-06" db="EMBL/GenBank/DDBJ databases">
        <title>Complete genome sequences of Bordetella bronchialis and Bordetella flabilis.</title>
        <authorList>
            <person name="LiPuma J.J."/>
            <person name="Spilker T."/>
        </authorList>
    </citation>
    <scope>NUCLEOTIDE SEQUENCE [LARGE SCALE GENOMIC DNA]</scope>
    <source>
        <strain evidence="1 2">AU17976</strain>
    </source>
</reference>
<dbReference type="EMBL" id="CP016171">
    <property type="protein sequence ID" value="ANN75061.1"/>
    <property type="molecule type" value="Genomic_DNA"/>
</dbReference>
<accession>A0A193G6H2</accession>
<organism evidence="1 2">
    <name type="scientific">Bordetella bronchialis</name>
    <dbReference type="NCBI Taxonomy" id="463025"/>
    <lineage>
        <taxon>Bacteria</taxon>
        <taxon>Pseudomonadati</taxon>
        <taxon>Pseudomonadota</taxon>
        <taxon>Betaproteobacteria</taxon>
        <taxon>Burkholderiales</taxon>
        <taxon>Alcaligenaceae</taxon>
        <taxon>Bordetella</taxon>
    </lineage>
</organism>
<gene>
    <name evidence="1" type="ORF">BAU08_25295</name>
</gene>
<dbReference type="Gene3D" id="3.40.50.12580">
    <property type="match status" value="1"/>
</dbReference>
<dbReference type="GO" id="GO:0047355">
    <property type="term" value="F:CDP-glycerol glycerophosphotransferase activity"/>
    <property type="evidence" value="ECO:0007669"/>
    <property type="project" value="InterPro"/>
</dbReference>
<evidence type="ECO:0000313" key="2">
    <source>
        <dbReference type="Proteomes" id="UP000092213"/>
    </source>
</evidence>
<dbReference type="Pfam" id="PF04464">
    <property type="entry name" value="Glyphos_transf"/>
    <property type="match status" value="1"/>
</dbReference>
<evidence type="ECO:0000313" key="1">
    <source>
        <dbReference type="EMBL" id="ANN75061.1"/>
    </source>
</evidence>
<dbReference type="GO" id="GO:0016020">
    <property type="term" value="C:membrane"/>
    <property type="evidence" value="ECO:0007669"/>
    <property type="project" value="InterPro"/>
</dbReference>
<dbReference type="Proteomes" id="UP000092213">
    <property type="component" value="Chromosome"/>
</dbReference>
<evidence type="ECO:0008006" key="3">
    <source>
        <dbReference type="Google" id="ProtNLM"/>
    </source>
</evidence>
<sequence>MERVAFLVQSLELRNHFAPVWDSLPEGSFDIVLHDSAASLDRDVFATWRCGIKSSAELLASNTKYRTLVSNHPVELGDRPLITRLAERNVRYMYAAGKSGWNLSPWNALYDVIMCFGPYHAMNFAHCSDAAIVQIGYPRFDRYFTDKPDRRALAERYGCDPGKETVVWLPTWKTLSSVGWFDEEISALMARYNVVVKLHPFMADSEPERVEQLRRHAFSCILADATDNLPLYQLADYMLFDYGGPPLAGIYADKRLLLLDVPGAHQDELTGEDSPDVSIRKYLVHVQPGANAIARLLNDEVIWQQQEKSRRILRRHYFAPYFGFSANVAAQALMSLDEIAGPRLL</sequence>
<dbReference type="InterPro" id="IPR007554">
    <property type="entry name" value="Glycerophosphate_synth"/>
</dbReference>
<dbReference type="SUPFAM" id="SSF53756">
    <property type="entry name" value="UDP-Glycosyltransferase/glycogen phosphorylase"/>
    <property type="match status" value="1"/>
</dbReference>
<dbReference type="AlphaFoldDB" id="A0A193G6H2"/>
<protein>
    <recommendedName>
        <fullName evidence="3">CDP-glycerol--poly(Glycerophosphate) glycerophosphotransferase</fullName>
    </recommendedName>
</protein>
<dbReference type="STRING" id="463025.BAU08_25295"/>
<name>A0A193G6H2_9BORD</name>
<proteinExistence type="predicted"/>